<reference evidence="1 2" key="2">
    <citation type="submission" date="2018-09" db="EMBL/GenBank/DDBJ databases">
        <title>Giant CbK-like Caulobacter bacteriophages have genetically divergent genomes.</title>
        <authorList>
            <person name="Wilson K."/>
            <person name="Ely B."/>
        </authorList>
    </citation>
    <scope>NUCLEOTIDE SEQUENCE [LARGE SCALE GENOMIC DNA]</scope>
</reference>
<dbReference type="EMBL" id="MH588546">
    <property type="protein sequence ID" value="AXQ69072.1"/>
    <property type="molecule type" value="Genomic_DNA"/>
</dbReference>
<sequence>MTALHPIFQSTDPYAVIQELATWTDDPAAKHVVFIIRDLLDRGGIGNAIDGCDGEIVVEMLQGWYVALSAEDVTL</sequence>
<organism evidence="1 2">
    <name type="scientific">Caulobacter phage CcrBL9</name>
    <dbReference type="NCBI Taxonomy" id="2283270"/>
    <lineage>
        <taxon>Viruses</taxon>
        <taxon>Duplodnaviria</taxon>
        <taxon>Heunggongvirae</taxon>
        <taxon>Uroviricota</taxon>
        <taxon>Caudoviricetes</taxon>
        <taxon>Jeanschmidtviridae</taxon>
        <taxon>Bertelyvirus</taxon>
        <taxon>Bertelyvirus BL9</taxon>
    </lineage>
</organism>
<name>A0A385EDY8_9CAUD</name>
<reference evidence="2" key="1">
    <citation type="submission" date="2018-07" db="EMBL/GenBank/DDBJ databases">
        <title>Giant CbK-like Caulobacter bacteriophages have genetically divergent genomes.</title>
        <authorList>
            <person name="Wilson K.M."/>
            <person name="Ely B."/>
        </authorList>
    </citation>
    <scope>NUCLEOTIDE SEQUENCE [LARGE SCALE GENOMIC DNA]</scope>
</reference>
<accession>A0A385EDY8</accession>
<dbReference type="Proteomes" id="UP000259421">
    <property type="component" value="Segment"/>
</dbReference>
<proteinExistence type="predicted"/>
<evidence type="ECO:0000313" key="1">
    <source>
        <dbReference type="EMBL" id="AXQ69072.1"/>
    </source>
</evidence>
<evidence type="ECO:0000313" key="2">
    <source>
        <dbReference type="Proteomes" id="UP000259421"/>
    </source>
</evidence>
<keyword evidence="2" id="KW-1185">Reference proteome</keyword>
<protein>
    <submittedName>
        <fullName evidence="1">Uncharacterized protein</fullName>
    </submittedName>
</protein>
<gene>
    <name evidence="1" type="ORF">CcrBL9_gp048c</name>
</gene>